<reference evidence="1 2" key="1">
    <citation type="journal article" date="2021" name="Hortic Res">
        <title>High-quality reference genome and annotation aids understanding of berry development for evergreen blueberry (Vaccinium darrowii).</title>
        <authorList>
            <person name="Yu J."/>
            <person name="Hulse-Kemp A.M."/>
            <person name="Babiker E."/>
            <person name="Staton M."/>
        </authorList>
    </citation>
    <scope>NUCLEOTIDE SEQUENCE [LARGE SCALE GENOMIC DNA]</scope>
    <source>
        <strain evidence="2">cv. NJ 8807/NJ 8810</strain>
        <tissue evidence="1">Young leaf</tissue>
    </source>
</reference>
<evidence type="ECO:0000313" key="1">
    <source>
        <dbReference type="EMBL" id="KAH7835344.1"/>
    </source>
</evidence>
<dbReference type="Proteomes" id="UP000828048">
    <property type="component" value="Chromosome 2"/>
</dbReference>
<keyword evidence="2" id="KW-1185">Reference proteome</keyword>
<organism evidence="1 2">
    <name type="scientific">Vaccinium darrowii</name>
    <dbReference type="NCBI Taxonomy" id="229202"/>
    <lineage>
        <taxon>Eukaryota</taxon>
        <taxon>Viridiplantae</taxon>
        <taxon>Streptophyta</taxon>
        <taxon>Embryophyta</taxon>
        <taxon>Tracheophyta</taxon>
        <taxon>Spermatophyta</taxon>
        <taxon>Magnoliopsida</taxon>
        <taxon>eudicotyledons</taxon>
        <taxon>Gunneridae</taxon>
        <taxon>Pentapetalae</taxon>
        <taxon>asterids</taxon>
        <taxon>Ericales</taxon>
        <taxon>Ericaceae</taxon>
        <taxon>Vaccinioideae</taxon>
        <taxon>Vaccinieae</taxon>
        <taxon>Vaccinium</taxon>
    </lineage>
</organism>
<protein>
    <submittedName>
        <fullName evidence="1">Uncharacterized protein</fullName>
    </submittedName>
</protein>
<comment type="caution">
    <text evidence="1">The sequence shown here is derived from an EMBL/GenBank/DDBJ whole genome shotgun (WGS) entry which is preliminary data.</text>
</comment>
<gene>
    <name evidence="1" type="ORF">Vadar_025284</name>
</gene>
<sequence>MAAPLTGLQHRDGGGGRVAVMAGPVNQSNNNNKASKCVKNSALRSPILIFLYFHKAIQTELDGLHRATVAFANNQESDDMNLLLRQCHFLRSIYKHHCSAEDEVIFIALDIRVKNVARTYSLEHEGESILFDQLFALQNSNVQTEENSRIELASCSGALQTSISQHMSKEEEQVFPLLIEKFLFEEQASLVWQFLCSIPGYDTLVGEREGLLSGGQTHDAPAPILILDEATSALDTVTKRLVQDALNHLMKGNNCLHSSDVDIPRYQHCCKLKVVRMQLKFHVFSLVT</sequence>
<proteinExistence type="predicted"/>
<accession>A0ACB7X4D3</accession>
<dbReference type="EMBL" id="CM037152">
    <property type="protein sequence ID" value="KAH7835344.1"/>
    <property type="molecule type" value="Genomic_DNA"/>
</dbReference>
<name>A0ACB7X4D3_9ERIC</name>
<evidence type="ECO:0000313" key="2">
    <source>
        <dbReference type="Proteomes" id="UP000828048"/>
    </source>
</evidence>